<accession>A0A8S5NAK1</accession>
<name>A0A8S5NAK1_9CAUD</name>
<feature type="domain" description="Baseplate protein J-like barrel" evidence="1">
    <location>
        <begin position="108"/>
        <end position="185"/>
    </location>
</feature>
<dbReference type="PANTHER" id="PTHR37829:SF3">
    <property type="entry name" value="PROTEIN JAYE-RELATED"/>
    <property type="match status" value="1"/>
</dbReference>
<protein>
    <submittedName>
        <fullName evidence="3">Baseplate J like protein</fullName>
    </submittedName>
</protein>
<proteinExistence type="predicted"/>
<dbReference type="Pfam" id="PF04865">
    <property type="entry name" value="Baseplate_J"/>
    <property type="match status" value="1"/>
</dbReference>
<dbReference type="PANTHER" id="PTHR37829">
    <property type="entry name" value="PHAGE-LIKE ELEMENT PBSX PROTEIN XKDT"/>
    <property type="match status" value="1"/>
</dbReference>
<evidence type="ECO:0000259" key="2">
    <source>
        <dbReference type="Pfam" id="PF26078"/>
    </source>
</evidence>
<dbReference type="InterPro" id="IPR052399">
    <property type="entry name" value="Phage_Baseplate_Assmbl_Protein"/>
</dbReference>
<dbReference type="Pfam" id="PF26078">
    <property type="entry name" value="Baseplate_J_M"/>
    <property type="match status" value="1"/>
</dbReference>
<dbReference type="InterPro" id="IPR058531">
    <property type="entry name" value="Baseplate_J_M"/>
</dbReference>
<evidence type="ECO:0000259" key="1">
    <source>
        <dbReference type="Pfam" id="PF04865"/>
    </source>
</evidence>
<dbReference type="InterPro" id="IPR006949">
    <property type="entry name" value="Barrel_Baseplate_J-like"/>
</dbReference>
<sequence length="383" mass="42512">MIDESVMDKIIPIPEEEKEILKIQKELVEKGFIINNFNKGGVFYHLIRISVRIGIEIKQLARSILNSCFIRHAEGESMIVKAADYGRFLREAVKATGYITIYREEFDGTLLISKGHMFKTLPDINGREYKFYAVEDTVIDAGEQVGKVLVEAEKSGTDYNLPAGKITVSMIHLGGVSSVTNEANWLYQEGAEVESIESLRERTMDAFEEAAERTTDAKIKNAAKTVPGVLNVEIDSQHPRGQGTVDIIVTSSAGEATETLLRKVEQAIEYLKGNYDDFLCRSATIVRQDIDLTIYLSKDVSTSGVKEQAEYIIENTLKLTDREDMNCLYLDSIRVALAGGISDYRKSVISKPNNDIELNKGNVILLGNLNVQVTNVGGGESDL</sequence>
<feature type="domain" description="Baseplate J-like central" evidence="2">
    <location>
        <begin position="216"/>
        <end position="269"/>
    </location>
</feature>
<reference evidence="3" key="1">
    <citation type="journal article" date="2021" name="Proc. Natl. Acad. Sci. U.S.A.">
        <title>A Catalog of Tens of Thousands of Viruses from Human Metagenomes Reveals Hidden Associations with Chronic Diseases.</title>
        <authorList>
            <person name="Tisza M.J."/>
            <person name="Buck C.B."/>
        </authorList>
    </citation>
    <scope>NUCLEOTIDE SEQUENCE</scope>
    <source>
        <strain evidence="3">Ct8hR1</strain>
    </source>
</reference>
<evidence type="ECO:0000313" key="3">
    <source>
        <dbReference type="EMBL" id="DAD91423.1"/>
    </source>
</evidence>
<dbReference type="EMBL" id="BK015113">
    <property type="protein sequence ID" value="DAD91423.1"/>
    <property type="molecule type" value="Genomic_DNA"/>
</dbReference>
<organism evidence="3">
    <name type="scientific">Siphoviridae sp. ct8hR1</name>
    <dbReference type="NCBI Taxonomy" id="2826172"/>
    <lineage>
        <taxon>Viruses</taxon>
        <taxon>Duplodnaviria</taxon>
        <taxon>Heunggongvirae</taxon>
        <taxon>Uroviricota</taxon>
        <taxon>Caudoviricetes</taxon>
    </lineage>
</organism>